<dbReference type="EC" id="2.1.1.173" evidence="5"/>
<dbReference type="PANTHER" id="PTHR47313">
    <property type="entry name" value="RIBOSOMAL RNA LARGE SUBUNIT METHYLTRANSFERASE K/L"/>
    <property type="match status" value="1"/>
</dbReference>
<dbReference type="InterPro" id="IPR053943">
    <property type="entry name" value="RlmKL-like_Mtase_CS"/>
</dbReference>
<dbReference type="Gene3D" id="3.30.2130.30">
    <property type="match status" value="1"/>
</dbReference>
<dbReference type="OrthoDB" id="9809404at2"/>
<reference evidence="5 6" key="1">
    <citation type="submission" date="2015-09" db="EMBL/GenBank/DDBJ databases">
        <authorList>
            <consortium name="Swine Surveillance"/>
        </authorList>
    </citation>
    <scope>NUCLEOTIDE SEQUENCE [LARGE SCALE GENOMIC DNA]</scope>
    <source>
        <strain evidence="5 6">CECT 7688</strain>
    </source>
</reference>
<evidence type="ECO:0000259" key="4">
    <source>
        <dbReference type="Pfam" id="PF22020"/>
    </source>
</evidence>
<dbReference type="STRING" id="321267.SHM7688_00480"/>
<evidence type="ECO:0000313" key="6">
    <source>
        <dbReference type="Proteomes" id="UP000054823"/>
    </source>
</evidence>
<dbReference type="AlphaFoldDB" id="A0A0P1ELF4"/>
<dbReference type="Pfam" id="PF22020">
    <property type="entry name" value="RlmL_1st"/>
    <property type="match status" value="1"/>
</dbReference>
<dbReference type="CDD" id="cd11715">
    <property type="entry name" value="THUMP_AdoMetMT"/>
    <property type="match status" value="1"/>
</dbReference>
<evidence type="ECO:0000256" key="2">
    <source>
        <dbReference type="ARBA" id="ARBA00022679"/>
    </source>
</evidence>
<dbReference type="PRINTS" id="PR00507">
    <property type="entry name" value="N12N6MTFRASE"/>
</dbReference>
<dbReference type="PANTHER" id="PTHR47313:SF1">
    <property type="entry name" value="RIBOSOMAL RNA LARGE SUBUNIT METHYLTRANSFERASE K_L"/>
    <property type="match status" value="1"/>
</dbReference>
<evidence type="ECO:0000256" key="1">
    <source>
        <dbReference type="ARBA" id="ARBA00022603"/>
    </source>
</evidence>
<evidence type="ECO:0000259" key="3">
    <source>
        <dbReference type="Pfam" id="PF01170"/>
    </source>
</evidence>
<dbReference type="PROSITE" id="PS01261">
    <property type="entry name" value="UPF0020"/>
    <property type="match status" value="1"/>
</dbReference>
<dbReference type="Pfam" id="PF01170">
    <property type="entry name" value="UPF0020"/>
    <property type="match status" value="1"/>
</dbReference>
<dbReference type="InterPro" id="IPR000241">
    <property type="entry name" value="RlmKL-like_Mtase"/>
</dbReference>
<proteinExistence type="predicted"/>
<dbReference type="EMBL" id="CYPW01000006">
    <property type="protein sequence ID" value="CUH51047.1"/>
    <property type="molecule type" value="Genomic_DNA"/>
</dbReference>
<feature type="domain" description="Ribosomal RNA large subunit methyltransferase K/L-like methyltransferase" evidence="3">
    <location>
        <begin position="161"/>
        <end position="343"/>
    </location>
</feature>
<accession>A0A0P1ELF4</accession>
<dbReference type="InterPro" id="IPR054170">
    <property type="entry name" value="RlmL_1st"/>
</dbReference>
<dbReference type="Proteomes" id="UP000054823">
    <property type="component" value="Unassembled WGS sequence"/>
</dbReference>
<name>A0A0P1ELF4_9RHOB</name>
<feature type="domain" description="RlmL ferredoxin-like" evidence="4">
    <location>
        <begin position="9"/>
        <end position="64"/>
    </location>
</feature>
<dbReference type="RefSeq" id="WP_058238419.1">
    <property type="nucleotide sequence ID" value="NZ_CYPW01000006.1"/>
</dbReference>
<gene>
    <name evidence="5" type="primary">rlmL</name>
    <name evidence="5" type="ORF">SHM7688_00480</name>
</gene>
<keyword evidence="6" id="KW-1185">Reference proteome</keyword>
<evidence type="ECO:0000313" key="5">
    <source>
        <dbReference type="EMBL" id="CUH51047.1"/>
    </source>
</evidence>
<dbReference type="SUPFAM" id="SSF53335">
    <property type="entry name" value="S-adenosyl-L-methionine-dependent methyltransferases"/>
    <property type="match status" value="1"/>
</dbReference>
<keyword evidence="1 5" id="KW-0489">Methyltransferase</keyword>
<dbReference type="InterPro" id="IPR029063">
    <property type="entry name" value="SAM-dependent_MTases_sf"/>
</dbReference>
<keyword evidence="2 5" id="KW-0808">Transferase</keyword>
<organism evidence="5 6">
    <name type="scientific">Shimia marina</name>
    <dbReference type="NCBI Taxonomy" id="321267"/>
    <lineage>
        <taxon>Bacteria</taxon>
        <taxon>Pseudomonadati</taxon>
        <taxon>Pseudomonadota</taxon>
        <taxon>Alphaproteobacteria</taxon>
        <taxon>Rhodobacterales</taxon>
        <taxon>Roseobacteraceae</taxon>
    </lineage>
</organism>
<sequence length="370" mass="39668">MEHSAKKFEIFVVTAPGLEKPLAAEMTEAGFKKPKMMPGGVRFRGNWQDVWRANLSLRGAVRVLARVDSFQAMHLDQLERLIADMPWRGYLRTDVPLKVDVTTQKSKIYHAGAAKERIERGLATAVGAPISSEADVVVKARIDNNMMTLSLDTSGESLHKRGHKSAVAKAPMRENMAAMFLRQLGFDGSQPVYDPMCGSGTFVIEAAEIAAGLLPGRSRSFAFQQFANFDAAAFDALRAAEATAPSTLYYGSDKDAGAIRMAGENASRAGVADWASFNQKSAGDITPPSDVPGIVVVNPPYGARIGDKKGLFALYASFGKALSQHFSGWTVGIVTTDTGLARATGLPLEAPFATVAHGGLKVQLYTCEVP</sequence>
<dbReference type="GO" id="GO:0052915">
    <property type="term" value="F:23S rRNA (guanine(2445)-N(2))-methyltransferase activity"/>
    <property type="evidence" value="ECO:0007669"/>
    <property type="project" value="UniProtKB-EC"/>
</dbReference>
<dbReference type="GO" id="GO:0070043">
    <property type="term" value="F:rRNA (guanine-N7-)-methyltransferase activity"/>
    <property type="evidence" value="ECO:0007669"/>
    <property type="project" value="TreeGrafter"/>
</dbReference>
<protein>
    <submittedName>
        <fullName evidence="5">Ribosomal RNA large subunit methyltransferase L</fullName>
        <ecNumber evidence="5">2.1.1.173</ecNumber>
    </submittedName>
</protein>
<dbReference type="Gene3D" id="3.40.50.150">
    <property type="entry name" value="Vaccinia Virus protein VP39"/>
    <property type="match status" value="1"/>
</dbReference>